<feature type="domain" description="HMG box" evidence="3">
    <location>
        <begin position="165"/>
        <end position="233"/>
    </location>
</feature>
<dbReference type="InterPro" id="IPR009071">
    <property type="entry name" value="HMG_box_dom"/>
</dbReference>
<feature type="compositionally biased region" description="Low complexity" evidence="2">
    <location>
        <begin position="83"/>
        <end position="94"/>
    </location>
</feature>
<dbReference type="OrthoDB" id="6247875at2759"/>
<evidence type="ECO:0000259" key="3">
    <source>
        <dbReference type="PROSITE" id="PS50118"/>
    </source>
</evidence>
<dbReference type="SUPFAM" id="SSF47095">
    <property type="entry name" value="HMG-box"/>
    <property type="match status" value="1"/>
</dbReference>
<dbReference type="Pfam" id="PF00505">
    <property type="entry name" value="HMG_box"/>
    <property type="match status" value="1"/>
</dbReference>
<keyword evidence="1" id="KW-0539">Nucleus</keyword>
<accession>A0A2G5BGR9</accession>
<gene>
    <name evidence="4" type="ORF">COEREDRAFT_80219</name>
</gene>
<sequence length="529" mass="56612">MVDHALSLHATDQNVEHFGLPLACSDGSGSQPAVAAYPVTPSVSTQGTSIRDSPQLPASLSVAHINTSQLSSTDTNTLDDLSSSESFYSSNAPSDSGTTYEITPETGIMEKNVRQFCSADGVSFIEHVPGHCLVFIPNTTNVDFVLRELRKIRQPKPRAKPKEKSLKPTNAFIKYRNHRIQELKGTQPEISQTEISRMAGEGWKNEPEEVKMFFRNKYLEEKRIYDMNKAKRARTESDAGSDSGVMSDTSSRFSPHDLPLPNQAPASQIVNGLDFGLGLGLGANPAGFFPGRRRSHTLPPGGFARSGAKRRISQELRKHLANKSSNAYLAASNANPLESSASGLLNPFQPHQQQQQQYSFDFNFASPQVDTSATASPPQAGVDTNTPYMGCGVSPFTMPLNPSFPIADFTTPASSQLNHGHHTRSLTSISNPLSIDSTAYSSCGEGIDSFTSAGGLENSSNSASVPSNLPLLDTSNLHAFGGNMPVSGFSSGYMTADAPTLVAGTSPWSLPQAYTLFSDVSGNPAASTQ</sequence>
<name>A0A2G5BGR9_COERN</name>
<keyword evidence="5" id="KW-1185">Reference proteome</keyword>
<feature type="region of interest" description="Disordered" evidence="2">
    <location>
        <begin position="71"/>
        <end position="98"/>
    </location>
</feature>
<evidence type="ECO:0000256" key="1">
    <source>
        <dbReference type="PROSITE-ProRule" id="PRU00267"/>
    </source>
</evidence>
<dbReference type="InterPro" id="IPR036910">
    <property type="entry name" value="HMG_box_dom_sf"/>
</dbReference>
<dbReference type="CDD" id="cd01389">
    <property type="entry name" value="HMG-box_ROX1-like"/>
    <property type="match status" value="1"/>
</dbReference>
<dbReference type="PROSITE" id="PS50118">
    <property type="entry name" value="HMG_BOX_2"/>
    <property type="match status" value="1"/>
</dbReference>
<evidence type="ECO:0000313" key="5">
    <source>
        <dbReference type="Proteomes" id="UP000242474"/>
    </source>
</evidence>
<dbReference type="GO" id="GO:0003677">
    <property type="term" value="F:DNA binding"/>
    <property type="evidence" value="ECO:0007669"/>
    <property type="project" value="UniProtKB-UniRule"/>
</dbReference>
<feature type="region of interest" description="Disordered" evidence="2">
    <location>
        <begin position="233"/>
        <end position="254"/>
    </location>
</feature>
<evidence type="ECO:0000256" key="2">
    <source>
        <dbReference type="SAM" id="MobiDB-lite"/>
    </source>
</evidence>
<proteinExistence type="predicted"/>
<dbReference type="SMART" id="SM00398">
    <property type="entry name" value="HMG"/>
    <property type="match status" value="1"/>
</dbReference>
<feature type="compositionally biased region" description="Polar residues" evidence="2">
    <location>
        <begin position="238"/>
        <end position="253"/>
    </location>
</feature>
<evidence type="ECO:0000313" key="4">
    <source>
        <dbReference type="EMBL" id="PIA17907.1"/>
    </source>
</evidence>
<dbReference type="AlphaFoldDB" id="A0A2G5BGR9"/>
<dbReference type="EMBL" id="KZ303492">
    <property type="protein sequence ID" value="PIA17907.1"/>
    <property type="molecule type" value="Genomic_DNA"/>
</dbReference>
<keyword evidence="1" id="KW-0238">DNA-binding</keyword>
<protein>
    <recommendedName>
        <fullName evidence="3">HMG box domain-containing protein</fullName>
    </recommendedName>
</protein>
<dbReference type="STRING" id="763665.A0A2G5BGR9"/>
<dbReference type="Gene3D" id="1.10.30.10">
    <property type="entry name" value="High mobility group box domain"/>
    <property type="match status" value="1"/>
</dbReference>
<dbReference type="Proteomes" id="UP000242474">
    <property type="component" value="Unassembled WGS sequence"/>
</dbReference>
<feature type="compositionally biased region" description="Polar residues" evidence="2">
    <location>
        <begin position="71"/>
        <end position="81"/>
    </location>
</feature>
<reference evidence="4 5" key="1">
    <citation type="journal article" date="2015" name="Genome Biol. Evol.">
        <title>Phylogenomic analyses indicate that early fungi evolved digesting cell walls of algal ancestors of land plants.</title>
        <authorList>
            <person name="Chang Y."/>
            <person name="Wang S."/>
            <person name="Sekimoto S."/>
            <person name="Aerts A.L."/>
            <person name="Choi C."/>
            <person name="Clum A."/>
            <person name="LaButti K.M."/>
            <person name="Lindquist E.A."/>
            <person name="Yee Ngan C."/>
            <person name="Ohm R.A."/>
            <person name="Salamov A.A."/>
            <person name="Grigoriev I.V."/>
            <person name="Spatafora J.W."/>
            <person name="Berbee M.L."/>
        </authorList>
    </citation>
    <scope>NUCLEOTIDE SEQUENCE [LARGE SCALE GENOMIC DNA]</scope>
    <source>
        <strain evidence="4 5">NRRL 1564</strain>
    </source>
</reference>
<feature type="DNA-binding region" description="HMG box" evidence="1">
    <location>
        <begin position="165"/>
        <end position="233"/>
    </location>
</feature>
<dbReference type="GO" id="GO:0005634">
    <property type="term" value="C:nucleus"/>
    <property type="evidence" value="ECO:0007669"/>
    <property type="project" value="UniProtKB-UniRule"/>
</dbReference>
<organism evidence="4 5">
    <name type="scientific">Coemansia reversa (strain ATCC 12441 / NRRL 1564)</name>
    <dbReference type="NCBI Taxonomy" id="763665"/>
    <lineage>
        <taxon>Eukaryota</taxon>
        <taxon>Fungi</taxon>
        <taxon>Fungi incertae sedis</taxon>
        <taxon>Zoopagomycota</taxon>
        <taxon>Kickxellomycotina</taxon>
        <taxon>Kickxellomycetes</taxon>
        <taxon>Kickxellales</taxon>
        <taxon>Kickxellaceae</taxon>
        <taxon>Coemansia</taxon>
    </lineage>
</organism>